<evidence type="ECO:0000256" key="1">
    <source>
        <dbReference type="SAM" id="SignalP"/>
    </source>
</evidence>
<sequence>MKFSILSGLVAVSTVFASVIKEAADVPMEHENHLAGGQWQDVNDFNERIMLQGGGPESGWRFEDCKHGSNNKCLKPIPKSVATITAGNLRSGCVGGRIRPDYEIFKGVLCAFSRLKLDQIQPKHGVRACTISKKTGQKWCATCIPHNDSAPQPSVAMWDSLTKPQQASICLDTIIHTSLLGFQANQCVNTLAKSIIGPIGVHSFISN</sequence>
<gene>
    <name evidence="2" type="ORF">AYI68_g7320</name>
</gene>
<proteinExistence type="predicted"/>
<feature type="chain" id="PRO_5010323363" evidence="1">
    <location>
        <begin position="18"/>
        <end position="207"/>
    </location>
</feature>
<name>A0A1R0GP13_9FUNG</name>
<reference evidence="2 3" key="1">
    <citation type="journal article" date="2016" name="Mol. Biol. Evol.">
        <title>Genome-Wide Survey of Gut Fungi (Harpellales) Reveals the First Horizontally Transferred Ubiquitin Gene from a Mosquito Host.</title>
        <authorList>
            <person name="Wang Y."/>
            <person name="White M.M."/>
            <person name="Kvist S."/>
            <person name="Moncalvo J.M."/>
        </authorList>
    </citation>
    <scope>NUCLEOTIDE SEQUENCE [LARGE SCALE GENOMIC DNA]</scope>
    <source>
        <strain evidence="2 3">ALG-7-W6</strain>
    </source>
</reference>
<dbReference type="EMBL" id="LSSL01005918">
    <property type="protein sequence ID" value="OLY78627.1"/>
    <property type="molecule type" value="Genomic_DNA"/>
</dbReference>
<comment type="caution">
    <text evidence="2">The sequence shown here is derived from an EMBL/GenBank/DDBJ whole genome shotgun (WGS) entry which is preliminary data.</text>
</comment>
<feature type="signal peptide" evidence="1">
    <location>
        <begin position="1"/>
        <end position="17"/>
    </location>
</feature>
<organism evidence="2 3">
    <name type="scientific">Smittium mucronatum</name>
    <dbReference type="NCBI Taxonomy" id="133383"/>
    <lineage>
        <taxon>Eukaryota</taxon>
        <taxon>Fungi</taxon>
        <taxon>Fungi incertae sedis</taxon>
        <taxon>Zoopagomycota</taxon>
        <taxon>Kickxellomycotina</taxon>
        <taxon>Harpellomycetes</taxon>
        <taxon>Harpellales</taxon>
        <taxon>Legeriomycetaceae</taxon>
        <taxon>Smittium</taxon>
    </lineage>
</organism>
<dbReference type="AlphaFoldDB" id="A0A1R0GP13"/>
<evidence type="ECO:0000313" key="3">
    <source>
        <dbReference type="Proteomes" id="UP000187455"/>
    </source>
</evidence>
<accession>A0A1R0GP13</accession>
<dbReference type="Proteomes" id="UP000187455">
    <property type="component" value="Unassembled WGS sequence"/>
</dbReference>
<keyword evidence="1" id="KW-0732">Signal</keyword>
<protein>
    <submittedName>
        <fullName evidence="2">Uncharacterized protein</fullName>
    </submittedName>
</protein>
<evidence type="ECO:0000313" key="2">
    <source>
        <dbReference type="EMBL" id="OLY78627.1"/>
    </source>
</evidence>
<keyword evidence="3" id="KW-1185">Reference proteome</keyword>